<dbReference type="CDD" id="cd18186">
    <property type="entry name" value="BTB_POZ_ZBTB_KLHL-like"/>
    <property type="match status" value="1"/>
</dbReference>
<dbReference type="EMBL" id="QGMK01000278">
    <property type="protein sequence ID" value="TVY82764.1"/>
    <property type="molecule type" value="Genomic_DNA"/>
</dbReference>
<evidence type="ECO:0000259" key="1">
    <source>
        <dbReference type="PROSITE" id="PS50097"/>
    </source>
</evidence>
<dbReference type="InterPro" id="IPR011333">
    <property type="entry name" value="SKP1/BTB/POZ_sf"/>
</dbReference>
<protein>
    <recommendedName>
        <fullName evidence="1">BTB domain-containing protein</fullName>
    </recommendedName>
</protein>
<dbReference type="SUPFAM" id="SSF54695">
    <property type="entry name" value="POZ domain"/>
    <property type="match status" value="1"/>
</dbReference>
<dbReference type="Gene3D" id="3.30.710.10">
    <property type="entry name" value="Potassium Channel Kv1.1, Chain A"/>
    <property type="match status" value="1"/>
</dbReference>
<dbReference type="PANTHER" id="PTHR47843">
    <property type="entry name" value="BTB DOMAIN-CONTAINING PROTEIN-RELATED"/>
    <property type="match status" value="1"/>
</dbReference>
<dbReference type="PROSITE" id="PS50097">
    <property type="entry name" value="BTB"/>
    <property type="match status" value="1"/>
</dbReference>
<dbReference type="SMART" id="SM00225">
    <property type="entry name" value="BTB"/>
    <property type="match status" value="1"/>
</dbReference>
<dbReference type="Proteomes" id="UP000469558">
    <property type="component" value="Unassembled WGS sequence"/>
</dbReference>
<dbReference type="InterPro" id="IPR000210">
    <property type="entry name" value="BTB/POZ_dom"/>
</dbReference>
<proteinExistence type="predicted"/>
<gene>
    <name evidence="2" type="ORF">LSUE1_G003296</name>
</gene>
<sequence>MAPPKVLGDNSNLGNEFVTIYVGKKRKEYVVHKKVICDAADYFSKAFTGAFIEREGIMHLPEETSEAFGLFVDYLYRGTVPSVSSQAHLERLLKLFVFAEKLCMHELCNETIDTIRDLCSMYAAAKITSVMVGYLYKNTFTDSPIRTWSLDDLLFHIDQTNKTGIPKKEHSQTFRKMRTPR</sequence>
<reference evidence="2 3" key="1">
    <citation type="submission" date="2018-05" db="EMBL/GenBank/DDBJ databases">
        <title>Genome sequencing and assembly of the regulated plant pathogen Lachnellula willkommii and related sister species for the development of diagnostic species identification markers.</title>
        <authorList>
            <person name="Giroux E."/>
            <person name="Bilodeau G."/>
        </authorList>
    </citation>
    <scope>NUCLEOTIDE SEQUENCE [LARGE SCALE GENOMIC DNA]</scope>
    <source>
        <strain evidence="2 3">CBS 268.59</strain>
    </source>
</reference>
<dbReference type="PANTHER" id="PTHR47843:SF2">
    <property type="entry name" value="BTB DOMAIN-CONTAINING PROTEIN"/>
    <property type="match status" value="1"/>
</dbReference>
<accession>A0A8T9CG82</accession>
<name>A0A8T9CG82_9HELO</name>
<evidence type="ECO:0000313" key="2">
    <source>
        <dbReference type="EMBL" id="TVY82764.1"/>
    </source>
</evidence>
<keyword evidence="3" id="KW-1185">Reference proteome</keyword>
<dbReference type="AlphaFoldDB" id="A0A8T9CG82"/>
<evidence type="ECO:0000313" key="3">
    <source>
        <dbReference type="Proteomes" id="UP000469558"/>
    </source>
</evidence>
<dbReference type="Pfam" id="PF00651">
    <property type="entry name" value="BTB"/>
    <property type="match status" value="1"/>
</dbReference>
<organism evidence="2 3">
    <name type="scientific">Lachnellula suecica</name>
    <dbReference type="NCBI Taxonomy" id="602035"/>
    <lineage>
        <taxon>Eukaryota</taxon>
        <taxon>Fungi</taxon>
        <taxon>Dikarya</taxon>
        <taxon>Ascomycota</taxon>
        <taxon>Pezizomycotina</taxon>
        <taxon>Leotiomycetes</taxon>
        <taxon>Helotiales</taxon>
        <taxon>Lachnaceae</taxon>
        <taxon>Lachnellula</taxon>
    </lineage>
</organism>
<feature type="domain" description="BTB" evidence="1">
    <location>
        <begin position="16"/>
        <end position="84"/>
    </location>
</feature>
<comment type="caution">
    <text evidence="2">The sequence shown here is derived from an EMBL/GenBank/DDBJ whole genome shotgun (WGS) entry which is preliminary data.</text>
</comment>
<dbReference type="OrthoDB" id="6359816at2759"/>